<sequence>MANRDSYPISTEANASSVNINTTTADHRHHQNNIANSESNNRAIRQSLLPTSSRRSTMVIRTVDHSQPPVEDPNNTPEINAQRRKEYECVQQFNHMIETVTQDFEQAANNIKNFSDVLDETDQLLDLWTQILSQTQHTKRLLEDPSLEKKSTQPEPTIKTVPKTPPSSTLATKSTRTPAPVGTYMTKKLKTSSQKRQRI</sequence>
<dbReference type="AlphaFoldDB" id="A0A1X2IKL1"/>
<comment type="subcellular location">
    <subcellularLocation>
        <location evidence="3">Chromosome</location>
        <location evidence="3">Centromere</location>
        <location evidence="3">Kinetochore</location>
    </subcellularLocation>
    <subcellularLocation>
        <location evidence="2">Cytoplasm</location>
        <location evidence="2">Cytoskeleton</location>
        <location evidence="2">Spindle</location>
    </subcellularLocation>
    <subcellularLocation>
        <location evidence="1">Nucleus</location>
    </subcellularLocation>
</comment>
<evidence type="ECO:0000256" key="4">
    <source>
        <dbReference type="ARBA" id="ARBA00005366"/>
    </source>
</evidence>
<feature type="compositionally biased region" description="Polar residues" evidence="19">
    <location>
        <begin position="166"/>
        <end position="177"/>
    </location>
</feature>
<keyword evidence="14" id="KW-0539">Nucleus</keyword>
<gene>
    <name evidence="20" type="ORF">BCR42DRAFT_413138</name>
</gene>
<keyword evidence="8" id="KW-0493">Microtubule</keyword>
<proteinExistence type="inferred from homology"/>
<evidence type="ECO:0000256" key="10">
    <source>
        <dbReference type="ARBA" id="ARBA00022829"/>
    </source>
</evidence>
<dbReference type="Pfam" id="PF08651">
    <property type="entry name" value="DASH_Duo1"/>
    <property type="match status" value="1"/>
</dbReference>
<evidence type="ECO:0000313" key="21">
    <source>
        <dbReference type="Proteomes" id="UP000193560"/>
    </source>
</evidence>
<evidence type="ECO:0000256" key="17">
    <source>
        <dbReference type="ARBA" id="ARBA00044152"/>
    </source>
</evidence>
<dbReference type="Proteomes" id="UP000193560">
    <property type="component" value="Unassembled WGS sequence"/>
</dbReference>
<evidence type="ECO:0000256" key="8">
    <source>
        <dbReference type="ARBA" id="ARBA00022701"/>
    </source>
</evidence>
<dbReference type="PANTHER" id="PTHR28216">
    <property type="entry name" value="DASH COMPLEX SUBUNIT DUO1"/>
    <property type="match status" value="1"/>
</dbReference>
<dbReference type="OrthoDB" id="5599235at2759"/>
<dbReference type="EMBL" id="MCGE01000009">
    <property type="protein sequence ID" value="ORZ18092.1"/>
    <property type="molecule type" value="Genomic_DNA"/>
</dbReference>
<comment type="caution">
    <text evidence="20">The sequence shown here is derived from an EMBL/GenBank/DDBJ whole genome shotgun (WGS) entry which is preliminary data.</text>
</comment>
<dbReference type="GO" id="GO:0042729">
    <property type="term" value="C:DASH complex"/>
    <property type="evidence" value="ECO:0007669"/>
    <property type="project" value="InterPro"/>
</dbReference>
<keyword evidence="10" id="KW-0159">Chromosome partition</keyword>
<dbReference type="GO" id="GO:0007059">
    <property type="term" value="P:chromosome segregation"/>
    <property type="evidence" value="ECO:0007669"/>
    <property type="project" value="UniProtKB-KW"/>
</dbReference>
<evidence type="ECO:0000256" key="14">
    <source>
        <dbReference type="ARBA" id="ARBA00023242"/>
    </source>
</evidence>
<keyword evidence="11" id="KW-0995">Kinetochore</keyword>
<feature type="region of interest" description="Disordered" evidence="19">
    <location>
        <begin position="142"/>
        <end position="199"/>
    </location>
</feature>
<evidence type="ECO:0000256" key="2">
    <source>
        <dbReference type="ARBA" id="ARBA00004186"/>
    </source>
</evidence>
<protein>
    <recommendedName>
        <fullName evidence="17">DASH complex subunit DUO1</fullName>
    </recommendedName>
    <alternativeName>
        <fullName evidence="18">Outer kinetochore protein DUO1</fullName>
    </alternativeName>
</protein>
<evidence type="ECO:0000256" key="7">
    <source>
        <dbReference type="ARBA" id="ARBA00022618"/>
    </source>
</evidence>
<evidence type="ECO:0000256" key="11">
    <source>
        <dbReference type="ARBA" id="ARBA00022838"/>
    </source>
</evidence>
<evidence type="ECO:0000256" key="5">
    <source>
        <dbReference type="ARBA" id="ARBA00022454"/>
    </source>
</evidence>
<evidence type="ECO:0000256" key="19">
    <source>
        <dbReference type="SAM" id="MobiDB-lite"/>
    </source>
</evidence>
<keyword evidence="21" id="KW-1185">Reference proteome</keyword>
<dbReference type="InterPro" id="IPR013960">
    <property type="entry name" value="DASH_Duo1"/>
</dbReference>
<dbReference type="PANTHER" id="PTHR28216:SF1">
    <property type="entry name" value="DASH COMPLEX SUBUNIT DUO1"/>
    <property type="match status" value="1"/>
</dbReference>
<evidence type="ECO:0000256" key="13">
    <source>
        <dbReference type="ARBA" id="ARBA00023212"/>
    </source>
</evidence>
<keyword evidence="13" id="KW-0206">Cytoskeleton</keyword>
<evidence type="ECO:0000256" key="9">
    <source>
        <dbReference type="ARBA" id="ARBA00022776"/>
    </source>
</evidence>
<evidence type="ECO:0000256" key="1">
    <source>
        <dbReference type="ARBA" id="ARBA00004123"/>
    </source>
</evidence>
<keyword evidence="9" id="KW-0498">Mitosis</keyword>
<evidence type="ECO:0000256" key="12">
    <source>
        <dbReference type="ARBA" id="ARBA00023054"/>
    </source>
</evidence>
<evidence type="ECO:0000256" key="6">
    <source>
        <dbReference type="ARBA" id="ARBA00022490"/>
    </source>
</evidence>
<accession>A0A1X2IKL1</accession>
<evidence type="ECO:0000313" key="20">
    <source>
        <dbReference type="EMBL" id="ORZ18092.1"/>
    </source>
</evidence>
<keyword evidence="12" id="KW-0175">Coiled coil</keyword>
<feature type="compositionally biased region" description="Basic residues" evidence="19">
    <location>
        <begin position="187"/>
        <end position="199"/>
    </location>
</feature>
<dbReference type="GO" id="GO:0000278">
    <property type="term" value="P:mitotic cell cycle"/>
    <property type="evidence" value="ECO:0007669"/>
    <property type="project" value="InterPro"/>
</dbReference>
<comment type="similarity">
    <text evidence="4">Belongs to the DASH complex DUO1 family.</text>
</comment>
<feature type="compositionally biased region" description="Basic and acidic residues" evidence="19">
    <location>
        <begin position="142"/>
        <end position="152"/>
    </location>
</feature>
<keyword evidence="16" id="KW-0137">Centromere</keyword>
<keyword evidence="7" id="KW-0132">Cell division</keyword>
<keyword evidence="6" id="KW-0963">Cytoplasm</keyword>
<evidence type="ECO:0000256" key="3">
    <source>
        <dbReference type="ARBA" id="ARBA00004629"/>
    </source>
</evidence>
<evidence type="ECO:0000256" key="18">
    <source>
        <dbReference type="ARBA" id="ARBA00044358"/>
    </source>
</evidence>
<evidence type="ECO:0000256" key="16">
    <source>
        <dbReference type="ARBA" id="ARBA00023328"/>
    </source>
</evidence>
<organism evidence="20 21">
    <name type="scientific">Absidia repens</name>
    <dbReference type="NCBI Taxonomy" id="90262"/>
    <lineage>
        <taxon>Eukaryota</taxon>
        <taxon>Fungi</taxon>
        <taxon>Fungi incertae sedis</taxon>
        <taxon>Mucoromycota</taxon>
        <taxon>Mucoromycotina</taxon>
        <taxon>Mucoromycetes</taxon>
        <taxon>Mucorales</taxon>
        <taxon>Cunninghamellaceae</taxon>
        <taxon>Absidia</taxon>
    </lineage>
</organism>
<dbReference type="STRING" id="90262.A0A1X2IKL1"/>
<dbReference type="GO" id="GO:0005874">
    <property type="term" value="C:microtubule"/>
    <property type="evidence" value="ECO:0007669"/>
    <property type="project" value="UniProtKB-KW"/>
</dbReference>
<name>A0A1X2IKL1_9FUNG</name>
<evidence type="ECO:0000256" key="15">
    <source>
        <dbReference type="ARBA" id="ARBA00023306"/>
    </source>
</evidence>
<reference evidence="20 21" key="1">
    <citation type="submission" date="2016-07" db="EMBL/GenBank/DDBJ databases">
        <title>Pervasive Adenine N6-methylation of Active Genes in Fungi.</title>
        <authorList>
            <consortium name="DOE Joint Genome Institute"/>
            <person name="Mondo S.J."/>
            <person name="Dannebaum R.O."/>
            <person name="Kuo R.C."/>
            <person name="Labutti K."/>
            <person name="Haridas S."/>
            <person name="Kuo A."/>
            <person name="Salamov A."/>
            <person name="Ahrendt S.R."/>
            <person name="Lipzen A."/>
            <person name="Sullivan W."/>
            <person name="Andreopoulos W.B."/>
            <person name="Clum A."/>
            <person name="Lindquist E."/>
            <person name="Daum C."/>
            <person name="Ramamoorthy G.K."/>
            <person name="Gryganskyi A."/>
            <person name="Culley D."/>
            <person name="Magnuson J.K."/>
            <person name="James T.Y."/>
            <person name="O'Malley M.A."/>
            <person name="Stajich J.E."/>
            <person name="Spatafora J.W."/>
            <person name="Visel A."/>
            <person name="Grigoriev I.V."/>
        </authorList>
    </citation>
    <scope>NUCLEOTIDE SEQUENCE [LARGE SCALE GENOMIC DNA]</scope>
    <source>
        <strain evidence="20 21">NRRL 1336</strain>
    </source>
</reference>
<keyword evidence="5" id="KW-0158">Chromosome</keyword>
<dbReference type="GO" id="GO:0072686">
    <property type="term" value="C:mitotic spindle"/>
    <property type="evidence" value="ECO:0007669"/>
    <property type="project" value="InterPro"/>
</dbReference>
<keyword evidence="15" id="KW-0131">Cell cycle</keyword>
<dbReference type="GO" id="GO:0051301">
    <property type="term" value="P:cell division"/>
    <property type="evidence" value="ECO:0007669"/>
    <property type="project" value="UniProtKB-KW"/>
</dbReference>